<sequence length="110" mass="12282">HEFNMSNLYVSEGDERAPNYIITPTGVRCNRLFIVGVVTEVENIGKDNNLWRARIADPTGVFTVYASQYQPEAAIFFSDLHVPAYVALVAKPGNMNLKTAPFIYLCGLKK</sequence>
<proteinExistence type="predicted"/>
<protein>
    <recommendedName>
        <fullName evidence="3">OB-fold nucleic acid binding domain protein</fullName>
    </recommendedName>
</protein>
<evidence type="ECO:0000313" key="1">
    <source>
        <dbReference type="EMBL" id="KPQ42246.1"/>
    </source>
</evidence>
<accession>A0A0P7ZFC7</accession>
<comment type="caution">
    <text evidence="1">The sequence shown here is derived from an EMBL/GenBank/DDBJ whole genome shotgun (WGS) entry which is preliminary data.</text>
</comment>
<organism evidence="1 2">
    <name type="scientific">Candidatus Methanoperedens nitratireducens</name>
    <dbReference type="NCBI Taxonomy" id="1392998"/>
    <lineage>
        <taxon>Archaea</taxon>
        <taxon>Methanobacteriati</taxon>
        <taxon>Methanobacteriota</taxon>
        <taxon>Stenosarchaea group</taxon>
        <taxon>Methanomicrobia</taxon>
        <taxon>Methanosarcinales</taxon>
        <taxon>ANME-2 cluster</taxon>
        <taxon>Candidatus Methanoperedentaceae</taxon>
        <taxon>Candidatus Methanoperedens</taxon>
    </lineage>
</organism>
<feature type="non-terminal residue" evidence="1">
    <location>
        <position position="1"/>
    </location>
</feature>
<gene>
    <name evidence="1" type="ORF">MPEBLZ_03205</name>
</gene>
<dbReference type="AlphaFoldDB" id="A0A0P7ZFC7"/>
<reference evidence="1 2" key="1">
    <citation type="submission" date="2015-09" db="EMBL/GenBank/DDBJ databases">
        <title>A metagenomics-based metabolic model of nitrate-dependent anaerobic oxidation of methane by Methanoperedens-like archaea.</title>
        <authorList>
            <person name="Arshad A."/>
            <person name="Speth D.R."/>
            <person name="De Graaf R.M."/>
            <person name="Op Den Camp H.J."/>
            <person name="Jetten M.S."/>
            <person name="Welte C.U."/>
        </authorList>
    </citation>
    <scope>NUCLEOTIDE SEQUENCE [LARGE SCALE GENOMIC DNA]</scope>
</reference>
<evidence type="ECO:0008006" key="3">
    <source>
        <dbReference type="Google" id="ProtNLM"/>
    </source>
</evidence>
<name>A0A0P7ZFC7_9EURY</name>
<dbReference type="EMBL" id="LKCM01000250">
    <property type="protein sequence ID" value="KPQ42246.1"/>
    <property type="molecule type" value="Genomic_DNA"/>
</dbReference>
<dbReference type="Proteomes" id="UP000050360">
    <property type="component" value="Unassembled WGS sequence"/>
</dbReference>
<evidence type="ECO:0000313" key="2">
    <source>
        <dbReference type="Proteomes" id="UP000050360"/>
    </source>
</evidence>